<dbReference type="EMBL" id="BTGU01009245">
    <property type="protein sequence ID" value="GMN22271.1"/>
    <property type="molecule type" value="Genomic_DNA"/>
</dbReference>
<dbReference type="AlphaFoldDB" id="A0AA88CIN9"/>
<accession>A0AA88CIN9</accession>
<name>A0AA88CIN9_FICCA</name>
<reference evidence="3" key="1">
    <citation type="submission" date="2023-07" db="EMBL/GenBank/DDBJ databases">
        <title>draft genome sequence of fig (Ficus carica).</title>
        <authorList>
            <person name="Takahashi T."/>
            <person name="Nishimura K."/>
        </authorList>
    </citation>
    <scope>NUCLEOTIDE SEQUENCE</scope>
</reference>
<evidence type="ECO:0000313" key="4">
    <source>
        <dbReference type="Proteomes" id="UP001187192"/>
    </source>
</evidence>
<keyword evidence="4" id="KW-1185">Reference proteome</keyword>
<proteinExistence type="predicted"/>
<sequence>MKRFISHAIVLYGRVTG</sequence>
<organism evidence="3 4">
    <name type="scientific">Ficus carica</name>
    <name type="common">Common fig</name>
    <dbReference type="NCBI Taxonomy" id="3494"/>
    <lineage>
        <taxon>Eukaryota</taxon>
        <taxon>Viridiplantae</taxon>
        <taxon>Streptophyta</taxon>
        <taxon>Embryophyta</taxon>
        <taxon>Tracheophyta</taxon>
        <taxon>Spermatophyta</taxon>
        <taxon>Magnoliopsida</taxon>
        <taxon>eudicotyledons</taxon>
        <taxon>Gunneridae</taxon>
        <taxon>Pentapetalae</taxon>
        <taxon>rosids</taxon>
        <taxon>fabids</taxon>
        <taxon>Rosales</taxon>
        <taxon>Moraceae</taxon>
        <taxon>Ficeae</taxon>
        <taxon>Ficus</taxon>
    </lineage>
</organism>
<evidence type="ECO:0000313" key="3">
    <source>
        <dbReference type="EMBL" id="GMN22283.1"/>
    </source>
</evidence>
<evidence type="ECO:0000313" key="1">
    <source>
        <dbReference type="EMBL" id="GMN22271.1"/>
    </source>
</evidence>
<dbReference type="Proteomes" id="UP001187192">
    <property type="component" value="Unassembled WGS sequence"/>
</dbReference>
<gene>
    <name evidence="1" type="ORF">TIFTF001_051192</name>
    <name evidence="2" type="ORF">TIFTF001_051193</name>
    <name evidence="3" type="ORF">TIFTF001_051194</name>
</gene>
<protein>
    <submittedName>
        <fullName evidence="3">Uncharacterized protein</fullName>
    </submittedName>
</protein>
<dbReference type="EMBL" id="BTGU01009247">
    <property type="protein sequence ID" value="GMN22283.1"/>
    <property type="molecule type" value="Genomic_DNA"/>
</dbReference>
<comment type="caution">
    <text evidence="3">The sequence shown here is derived from an EMBL/GenBank/DDBJ whole genome shotgun (WGS) entry which is preliminary data.</text>
</comment>
<dbReference type="EMBL" id="BTGU01009246">
    <property type="protein sequence ID" value="GMN22278.1"/>
    <property type="molecule type" value="Genomic_DNA"/>
</dbReference>
<evidence type="ECO:0000313" key="2">
    <source>
        <dbReference type="EMBL" id="GMN22278.1"/>
    </source>
</evidence>